<dbReference type="InterPro" id="IPR021836">
    <property type="entry name" value="DUF3429"/>
</dbReference>
<protein>
    <submittedName>
        <fullName evidence="2">DUF3429 domain-containing protein</fullName>
    </submittedName>
</protein>
<dbReference type="PANTHER" id="PTHR15887:SF1">
    <property type="entry name" value="TRANSMEMBRANE PROTEIN 69"/>
    <property type="match status" value="1"/>
</dbReference>
<gene>
    <name evidence="2" type="ORF">D1222_04380</name>
</gene>
<keyword evidence="1" id="KW-0812">Transmembrane</keyword>
<accession>A0A399RNJ5</accession>
<dbReference type="PANTHER" id="PTHR15887">
    <property type="entry name" value="TRANSMEMBRANE PROTEIN 69"/>
    <property type="match status" value="1"/>
</dbReference>
<proteinExistence type="predicted"/>
<dbReference type="EMBL" id="QWGA01000003">
    <property type="protein sequence ID" value="RIJ31489.1"/>
    <property type="molecule type" value="Genomic_DNA"/>
</dbReference>
<dbReference type="Proteomes" id="UP000265845">
    <property type="component" value="Unassembled WGS sequence"/>
</dbReference>
<evidence type="ECO:0000256" key="1">
    <source>
        <dbReference type="SAM" id="Phobius"/>
    </source>
</evidence>
<dbReference type="AlphaFoldDB" id="A0A399RNJ5"/>
<feature type="transmembrane region" description="Helical" evidence="1">
    <location>
        <begin position="89"/>
        <end position="108"/>
    </location>
</feature>
<keyword evidence="1" id="KW-0472">Membrane</keyword>
<keyword evidence="3" id="KW-1185">Reference proteome</keyword>
<comment type="caution">
    <text evidence="2">The sequence shown here is derived from an EMBL/GenBank/DDBJ whole genome shotgun (WGS) entry which is preliminary data.</text>
</comment>
<reference evidence="2 3" key="1">
    <citation type="submission" date="2018-08" db="EMBL/GenBank/DDBJ databases">
        <title>Henriciella mobilis sp. nov., isolated from seawater.</title>
        <authorList>
            <person name="Cheng H."/>
            <person name="Wu Y.-H."/>
            <person name="Xu X.-W."/>
            <person name="Guo L.-L."/>
        </authorList>
    </citation>
    <scope>NUCLEOTIDE SEQUENCE [LARGE SCALE GENOMIC DNA]</scope>
    <source>
        <strain evidence="2 3">CCUG67844</strain>
    </source>
</reference>
<keyword evidence="1" id="KW-1133">Transmembrane helix</keyword>
<feature type="transmembrane region" description="Helical" evidence="1">
    <location>
        <begin position="25"/>
        <end position="47"/>
    </location>
</feature>
<evidence type="ECO:0000313" key="3">
    <source>
        <dbReference type="Proteomes" id="UP000265845"/>
    </source>
</evidence>
<feature type="transmembrane region" description="Helical" evidence="1">
    <location>
        <begin position="59"/>
        <end position="77"/>
    </location>
</feature>
<name>A0A399RNJ5_9PROT</name>
<evidence type="ECO:0000313" key="2">
    <source>
        <dbReference type="EMBL" id="RIJ31489.1"/>
    </source>
</evidence>
<dbReference type="Pfam" id="PF11911">
    <property type="entry name" value="DUF3429"/>
    <property type="match status" value="1"/>
</dbReference>
<feature type="transmembrane region" description="Helical" evidence="1">
    <location>
        <begin position="143"/>
        <end position="165"/>
    </location>
</feature>
<organism evidence="2 3">
    <name type="scientific">Henriciella algicola</name>
    <dbReference type="NCBI Taxonomy" id="1608422"/>
    <lineage>
        <taxon>Bacteria</taxon>
        <taxon>Pseudomonadati</taxon>
        <taxon>Pseudomonadota</taxon>
        <taxon>Alphaproteobacteria</taxon>
        <taxon>Hyphomonadales</taxon>
        <taxon>Hyphomonadaceae</taxon>
        <taxon>Henriciella</taxon>
    </lineage>
</organism>
<sequence length="166" mass="17577">MPLVIAPVRLISAGMTEQTPFPRKTVFLLTATGAIPFLGLAIAMAFLDAPTNSTAALWLQTYSAVILSFLGGIRWGLALVSRGPKPGTFVLSVCPSLAGWAILPPAIILAPGPVWFLAYAGLFALQLLWDLRSGEVPSSFKPLRLGVSLVVIASLIGAWAVQAYLF</sequence>
<feature type="transmembrane region" description="Helical" evidence="1">
    <location>
        <begin position="114"/>
        <end position="131"/>
    </location>
</feature>